<reference evidence="2" key="1">
    <citation type="submission" date="2016-11" db="UniProtKB">
        <authorList>
            <consortium name="WormBaseParasite"/>
        </authorList>
    </citation>
    <scope>IDENTIFICATION</scope>
    <source>
        <strain evidence="2">KR3021</strain>
    </source>
</reference>
<proteinExistence type="predicted"/>
<dbReference type="Proteomes" id="UP000095286">
    <property type="component" value="Unplaced"/>
</dbReference>
<organism evidence="1 2">
    <name type="scientific">Rhabditophanes sp. KR3021</name>
    <dbReference type="NCBI Taxonomy" id="114890"/>
    <lineage>
        <taxon>Eukaryota</taxon>
        <taxon>Metazoa</taxon>
        <taxon>Ecdysozoa</taxon>
        <taxon>Nematoda</taxon>
        <taxon>Chromadorea</taxon>
        <taxon>Rhabditida</taxon>
        <taxon>Tylenchina</taxon>
        <taxon>Panagrolaimomorpha</taxon>
        <taxon>Strongyloidoidea</taxon>
        <taxon>Alloionematidae</taxon>
        <taxon>Rhabditophanes</taxon>
    </lineage>
</organism>
<evidence type="ECO:0000313" key="1">
    <source>
        <dbReference type="Proteomes" id="UP000095286"/>
    </source>
</evidence>
<name>A0AC35TJZ6_9BILA</name>
<accession>A0AC35TJZ6</accession>
<evidence type="ECO:0000313" key="2">
    <source>
        <dbReference type="WBParaSite" id="RSKR_0000153600.1"/>
    </source>
</evidence>
<sequence>MVDDLPQNELGRVLPQPNLNDSRRGKRSKPSKAVPAEEVLTTEDDLTSLESPSRSRRSRKSTISKATEEMSQQEESLSQASSSQNSSGRGKKSKIAKLILGIAESHTEEEASQCSSSQLGRGKRIKIPKLFTNEEMHPKIASKKASSKRRTTSTYISESESFTIPFEIPPPPPPPILISPVVDDEPAVNKEEAMEIEENVQEPAASPPKEEPTTVKDSRILDMLKTADYDIFQKSDVVGKLDFGSSESIIAKIDAIKMSQALKAEQSIRAILEKEREKREKTEMKKQEAARKKMEKDQKQQRQAVAKAAPKGSLLAGMNLKYTKRLLGDHDSSEDPEQNSLDSLFVTHSGRVVRNRNLYLKERYNDCLFLDDKNSEQQAKVADATYELPKHHATARKFAGKYNLPGPKPVVESSSEEVSEDEQEVVKATVPSTSQVIPTPEPRKIKKLKIVFNRYKIHLKNNKAIRDAFSMEQRFKLRESRLPLRSAFIAYELANAFFFGNYNVSILTIDKAKDKVIRSNSDEEVCVVDDLNSLLLEIETRDAVVKELPGSEVARDIRQIERKYGCYDETVNTLNMDTRLQEDTASALDKHKTSKVLQVIKDQLMSEYTYLGMDNSASTFHVFSRKHADFLMRHIAAYTTRTREDAQNIHNWLVKYLPDDFLGAYMNILRVAKTYGYKVTDIVKDIVEEDNVLTREVEINRCVKDFINVKAVDPWLKDAKDNMPHKLNNVAFLVVLPNISTRDYCPSTVAYQDLMETFVPGLVVTTKFVSLSFETQEPVSVAELMEHCTELVRRELVALIEERPDDHIVCVGWDVTNAIISRVLAETGGVTACINLAYTNKTGDGYRGDVEDEMVLLYCPQLYVVGESSTMFDLKFFNAIRRVMTCETGLVIIGNADPNLRVSTTTLLRERVTQSAVNLVICEVIKDFLVAVLPFEDISVKELRKIMQPTDIDMSYEVDPQLLKENHTIMYSAQAVKRAHVSKPSAKDISQAQKEENIVENIIKKQIHQPLIVHTMSSANPTHVSSVSVLPSTHNDPFHESAMNTSRKETLIESTISHRQQEELDDFLDHGGQNNFF</sequence>
<dbReference type="WBParaSite" id="RSKR_0000153600.1">
    <property type="protein sequence ID" value="RSKR_0000153600.1"/>
    <property type="gene ID" value="RSKR_0000153600"/>
</dbReference>
<protein>
    <submittedName>
        <fullName evidence="2">SANT domain-containing protein</fullName>
    </submittedName>
</protein>